<evidence type="ECO:0000256" key="7">
    <source>
        <dbReference type="ARBA" id="ARBA00022884"/>
    </source>
</evidence>
<feature type="site" description="Interacts with tRNA; defines subfamily-specific binding signature" evidence="9">
    <location>
        <position position="372"/>
    </location>
</feature>
<evidence type="ECO:0000313" key="12">
    <source>
        <dbReference type="Proteomes" id="UP000295547"/>
    </source>
</evidence>
<gene>
    <name evidence="9" type="primary">dusA</name>
    <name evidence="11" type="ORF">EV130_105398</name>
</gene>
<evidence type="ECO:0000256" key="8">
    <source>
        <dbReference type="ARBA" id="ARBA00023002"/>
    </source>
</evidence>
<feature type="site" description="Interacts with tRNA" evidence="9">
    <location>
        <position position="170"/>
    </location>
</feature>
<feature type="site" description="Interacts with tRNA; defines subfamily-specific binding signature" evidence="9">
    <location>
        <position position="256"/>
    </location>
</feature>
<sequence length="410" mass="45074">MISEAIPHNAHACPVADATIFSLARGDSSHDRILIWYMAIPVGALCQVRRRNRRIWHKTSVNKTEKKLLQAPEKKEKGNYFKAPVFAVAPMIDWTDRHCRYFHRQISRNALLYTEMVVADAIIHGPRERLLSFDGDEHPVALQLGGSDPVKLAEALRIAGPYGYDEVNLNVGCPSDRVQSGTFGACLMLTPKVVANCVMAMKAVSNVPVTVKCRIGVDEQEPEEALPELLARVLDAGADAVWIHARKAWLKGLSPKENREIPPLDYDIVYRMKERWPEVFIGINGGILTLDEAAAHLKHVDGVMLGRAAYQNAGILADLDHRFFGAPAAEPDWDGLRDRMMAYAARHLESGGRLQHVARHMVGLFTGLPGARRYRQILSSDAAKAGAGPEVIAAAFAAVDFPGAKEALSA</sequence>
<comment type="catalytic activity">
    <reaction evidence="9">
        <text>5,6-dihydrouridine(20) in tRNA + NAD(+) = uridine(20) in tRNA + NADH + H(+)</text>
        <dbReference type="Rhea" id="RHEA:53340"/>
        <dbReference type="Rhea" id="RHEA-COMP:13533"/>
        <dbReference type="Rhea" id="RHEA-COMP:13534"/>
        <dbReference type="ChEBI" id="CHEBI:15378"/>
        <dbReference type="ChEBI" id="CHEBI:57540"/>
        <dbReference type="ChEBI" id="CHEBI:57945"/>
        <dbReference type="ChEBI" id="CHEBI:65315"/>
        <dbReference type="ChEBI" id="CHEBI:74443"/>
        <dbReference type="EC" id="1.3.1.91"/>
    </reaction>
</comment>
<comment type="catalytic activity">
    <reaction evidence="9">
        <text>5,6-dihydrouridine(20) in tRNA + NADP(+) = uridine(20) in tRNA + NADPH + H(+)</text>
        <dbReference type="Rhea" id="RHEA:53336"/>
        <dbReference type="Rhea" id="RHEA-COMP:13533"/>
        <dbReference type="Rhea" id="RHEA-COMP:13534"/>
        <dbReference type="ChEBI" id="CHEBI:15378"/>
        <dbReference type="ChEBI" id="CHEBI:57783"/>
        <dbReference type="ChEBI" id="CHEBI:58349"/>
        <dbReference type="ChEBI" id="CHEBI:65315"/>
        <dbReference type="ChEBI" id="CHEBI:74443"/>
        <dbReference type="EC" id="1.3.1.91"/>
    </reaction>
</comment>
<comment type="similarity">
    <text evidence="9">Belongs to the Dus family. DusA subfamily.</text>
</comment>
<comment type="cofactor">
    <cofactor evidence="1 9">
        <name>FMN</name>
        <dbReference type="ChEBI" id="CHEBI:58210"/>
    </cofactor>
</comment>
<keyword evidence="5 9" id="KW-0819">tRNA processing</keyword>
<feature type="binding site" evidence="9">
    <location>
        <begin position="284"/>
        <end position="286"/>
    </location>
    <ligand>
        <name>FMN</name>
        <dbReference type="ChEBI" id="CHEBI:58210"/>
    </ligand>
</feature>
<dbReference type="NCBIfam" id="NF008774">
    <property type="entry name" value="PRK11815.1"/>
    <property type="match status" value="1"/>
</dbReference>
<dbReference type="GO" id="GO:0050660">
    <property type="term" value="F:flavin adenine dinucleotide binding"/>
    <property type="evidence" value="ECO:0007669"/>
    <property type="project" value="InterPro"/>
</dbReference>
<dbReference type="InterPro" id="IPR018517">
    <property type="entry name" value="tRNA_hU_synthase_CS"/>
</dbReference>
<name>A0A4R3QTP6_9HYPH</name>
<evidence type="ECO:0000256" key="5">
    <source>
        <dbReference type="ARBA" id="ARBA00022694"/>
    </source>
</evidence>
<dbReference type="GO" id="GO:0102266">
    <property type="term" value="F:tRNA-dihydrouridine20a synthase activity"/>
    <property type="evidence" value="ECO:0007669"/>
    <property type="project" value="RHEA"/>
</dbReference>
<feature type="site" description="Interacts with tRNA; defines subfamily-specific binding signature" evidence="9">
    <location>
        <position position="375"/>
    </location>
</feature>
<dbReference type="GO" id="GO:0010181">
    <property type="term" value="F:FMN binding"/>
    <property type="evidence" value="ECO:0007669"/>
    <property type="project" value="UniProtKB-UniRule"/>
</dbReference>
<keyword evidence="3 9" id="KW-0285">Flavoprotein</keyword>
<evidence type="ECO:0000259" key="10">
    <source>
        <dbReference type="Pfam" id="PF01207"/>
    </source>
</evidence>
<dbReference type="HAMAP" id="MF_02041">
    <property type="entry name" value="DusA_subfam"/>
    <property type="match status" value="1"/>
</dbReference>
<evidence type="ECO:0000256" key="6">
    <source>
        <dbReference type="ARBA" id="ARBA00022857"/>
    </source>
</evidence>
<dbReference type="InterPro" id="IPR013785">
    <property type="entry name" value="Aldolase_TIM"/>
</dbReference>
<dbReference type="AlphaFoldDB" id="A0A4R3QTP6"/>
<accession>A0A4R3QTP6</accession>
<organism evidence="11 12">
    <name type="scientific">Rhizobium azibense</name>
    <dbReference type="NCBI Taxonomy" id="1136135"/>
    <lineage>
        <taxon>Bacteria</taxon>
        <taxon>Pseudomonadati</taxon>
        <taxon>Pseudomonadota</taxon>
        <taxon>Alphaproteobacteria</taxon>
        <taxon>Hyphomicrobiales</taxon>
        <taxon>Rhizobiaceae</taxon>
        <taxon>Rhizobium/Agrobacterium group</taxon>
        <taxon>Rhizobium</taxon>
    </lineage>
</organism>
<keyword evidence="8 9" id="KW-0560">Oxidoreductase</keyword>
<feature type="binding site" evidence="9">
    <location>
        <position position="143"/>
    </location>
    <ligand>
        <name>FMN</name>
        <dbReference type="ChEBI" id="CHEBI:58210"/>
    </ligand>
</feature>
<dbReference type="GO" id="GO:0102264">
    <property type="term" value="F:tRNA-dihydrouridine20 synthase activity"/>
    <property type="evidence" value="ECO:0007669"/>
    <property type="project" value="UniProtKB-EC"/>
</dbReference>
<dbReference type="InterPro" id="IPR035587">
    <property type="entry name" value="DUS-like_FMN-bd"/>
</dbReference>
<evidence type="ECO:0000256" key="1">
    <source>
        <dbReference type="ARBA" id="ARBA00001917"/>
    </source>
</evidence>
<keyword evidence="2 9" id="KW-0820">tRNA-binding</keyword>
<comment type="function">
    <text evidence="9">Catalyzes the synthesis of 5,6-dihydrouridine (D), a modified base found in the D-loop of most tRNAs, via the reduction of the C5-C6 double bond in target uridines. Specifically modifies U20 and U20a in tRNAs.</text>
</comment>
<dbReference type="NCBIfam" id="TIGR00742">
    <property type="entry name" value="yjbN"/>
    <property type="match status" value="1"/>
</dbReference>
<dbReference type="GO" id="GO:0000049">
    <property type="term" value="F:tRNA binding"/>
    <property type="evidence" value="ECO:0007669"/>
    <property type="project" value="UniProtKB-UniRule"/>
</dbReference>
<keyword evidence="4 9" id="KW-0288">FMN</keyword>
<dbReference type="PANTHER" id="PTHR42907:SF1">
    <property type="entry name" value="FMN-LINKED OXIDOREDUCTASES SUPERFAMILY PROTEIN"/>
    <property type="match status" value="1"/>
</dbReference>
<keyword evidence="6 9" id="KW-0521">NADP</keyword>
<keyword evidence="7 9" id="KW-0694">RNA-binding</keyword>
<dbReference type="SUPFAM" id="SSF51395">
    <property type="entry name" value="FMN-linked oxidoreductases"/>
    <property type="match status" value="1"/>
</dbReference>
<feature type="site" description="Interacts with tRNA" evidence="9">
    <location>
        <position position="259"/>
    </location>
</feature>
<evidence type="ECO:0000256" key="9">
    <source>
        <dbReference type="HAMAP-Rule" id="MF_02041"/>
    </source>
</evidence>
<dbReference type="InterPro" id="IPR004653">
    <property type="entry name" value="DusA"/>
</dbReference>
<feature type="active site" description="Proton donor" evidence="9">
    <location>
        <position position="173"/>
    </location>
</feature>
<dbReference type="EC" id="1.3.1.91" evidence="9"/>
<evidence type="ECO:0000256" key="2">
    <source>
        <dbReference type="ARBA" id="ARBA00022555"/>
    </source>
</evidence>
<dbReference type="Pfam" id="PF01207">
    <property type="entry name" value="Dus"/>
    <property type="match status" value="1"/>
</dbReference>
<dbReference type="Gene3D" id="1.20.120.1460">
    <property type="match status" value="1"/>
</dbReference>
<comment type="caution">
    <text evidence="11">The sequence shown here is derived from an EMBL/GenBank/DDBJ whole genome shotgun (WGS) entry which is preliminary data.</text>
</comment>
<proteinExistence type="inferred from homology"/>
<dbReference type="Gene3D" id="3.20.20.70">
    <property type="entry name" value="Aldolase class I"/>
    <property type="match status" value="1"/>
</dbReference>
<feature type="binding site" evidence="9">
    <location>
        <begin position="306"/>
        <end position="307"/>
    </location>
    <ligand>
        <name>FMN</name>
        <dbReference type="ChEBI" id="CHEBI:58210"/>
    </ligand>
</feature>
<evidence type="ECO:0000256" key="3">
    <source>
        <dbReference type="ARBA" id="ARBA00022630"/>
    </source>
</evidence>
<dbReference type="PANTHER" id="PTHR42907">
    <property type="entry name" value="FMN-LINKED OXIDOREDUCTASES SUPERFAMILY PROTEIN"/>
    <property type="match status" value="1"/>
</dbReference>
<feature type="binding site" evidence="9">
    <location>
        <position position="212"/>
    </location>
    <ligand>
        <name>FMN</name>
        <dbReference type="ChEBI" id="CHEBI:58210"/>
    </ligand>
</feature>
<comment type="catalytic activity">
    <reaction evidence="9">
        <text>5,6-dihydrouridine(20a) in tRNA + NADP(+) = uridine(20a) in tRNA + NADPH + H(+)</text>
        <dbReference type="Rhea" id="RHEA:53344"/>
        <dbReference type="Rhea" id="RHEA-COMP:13535"/>
        <dbReference type="Rhea" id="RHEA-COMP:13536"/>
        <dbReference type="ChEBI" id="CHEBI:15378"/>
        <dbReference type="ChEBI" id="CHEBI:57783"/>
        <dbReference type="ChEBI" id="CHEBI:58349"/>
        <dbReference type="ChEBI" id="CHEBI:65315"/>
        <dbReference type="ChEBI" id="CHEBI:74443"/>
    </reaction>
</comment>
<comment type="caution">
    <text evidence="9">Lacks conserved residue(s) required for the propagation of feature annotation.</text>
</comment>
<keyword evidence="12" id="KW-1185">Reference proteome</keyword>
<comment type="catalytic activity">
    <reaction evidence="9">
        <text>5,6-dihydrouridine(20a) in tRNA + NAD(+) = uridine(20a) in tRNA + NADH + H(+)</text>
        <dbReference type="Rhea" id="RHEA:53348"/>
        <dbReference type="Rhea" id="RHEA-COMP:13535"/>
        <dbReference type="Rhea" id="RHEA-COMP:13536"/>
        <dbReference type="ChEBI" id="CHEBI:15378"/>
        <dbReference type="ChEBI" id="CHEBI:57540"/>
        <dbReference type="ChEBI" id="CHEBI:57945"/>
        <dbReference type="ChEBI" id="CHEBI:65315"/>
        <dbReference type="ChEBI" id="CHEBI:74443"/>
    </reaction>
</comment>
<dbReference type="PROSITE" id="PS01136">
    <property type="entry name" value="UPF0034"/>
    <property type="match status" value="1"/>
</dbReference>
<feature type="binding site" evidence="9">
    <location>
        <position position="244"/>
    </location>
    <ligand>
        <name>FMN</name>
        <dbReference type="ChEBI" id="CHEBI:58210"/>
    </ligand>
</feature>
<protein>
    <recommendedName>
        <fullName evidence="9">tRNA-dihydrouridine(20/20a) synthase</fullName>
        <ecNumber evidence="9">1.3.1.91</ecNumber>
    </recommendedName>
    <alternativeName>
        <fullName evidence="9">U20-specific dihydrouridine synthase</fullName>
        <shortName evidence="9">U20-specific Dus</shortName>
    </alternativeName>
    <alternativeName>
        <fullName evidence="9">tRNA-dihydrouridine synthase A</fullName>
    </alternativeName>
</protein>
<dbReference type="CDD" id="cd02801">
    <property type="entry name" value="DUS_like_FMN"/>
    <property type="match status" value="1"/>
</dbReference>
<feature type="domain" description="DUS-like FMN-binding" evidence="10">
    <location>
        <begin position="88"/>
        <end position="391"/>
    </location>
</feature>
<dbReference type="Proteomes" id="UP000295547">
    <property type="component" value="Unassembled WGS sequence"/>
</dbReference>
<reference evidence="11 12" key="1">
    <citation type="submission" date="2019-03" db="EMBL/GenBank/DDBJ databases">
        <title>Genomic Encyclopedia of Type Strains, Phase IV (KMG-V): Genome sequencing to study the core and pangenomes of soil and plant-associated prokaryotes.</title>
        <authorList>
            <person name="Whitman W."/>
        </authorList>
    </citation>
    <scope>NUCLEOTIDE SEQUENCE [LARGE SCALE GENOMIC DNA]</scope>
    <source>
        <strain evidence="11 12">Gr42</strain>
    </source>
</reference>
<evidence type="ECO:0000256" key="4">
    <source>
        <dbReference type="ARBA" id="ARBA00022643"/>
    </source>
</evidence>
<evidence type="ECO:0000313" key="11">
    <source>
        <dbReference type="EMBL" id="TCU25740.1"/>
    </source>
</evidence>
<dbReference type="EMBL" id="SMBJ01000005">
    <property type="protein sequence ID" value="TCU25740.1"/>
    <property type="molecule type" value="Genomic_DNA"/>
</dbReference>